<evidence type="ECO:0000313" key="2">
    <source>
        <dbReference type="Proteomes" id="UP000027987"/>
    </source>
</evidence>
<name>A0A075K7P4_9GAMM</name>
<dbReference type="EMBL" id="CP008884">
    <property type="protein sequence ID" value="AIF48148.1"/>
    <property type="molecule type" value="Genomic_DNA"/>
</dbReference>
<organism evidence="1 2">
    <name type="scientific">Dyella japonica A8</name>
    <dbReference type="NCBI Taxonomy" id="1217721"/>
    <lineage>
        <taxon>Bacteria</taxon>
        <taxon>Pseudomonadati</taxon>
        <taxon>Pseudomonadota</taxon>
        <taxon>Gammaproteobacteria</taxon>
        <taxon>Lysobacterales</taxon>
        <taxon>Rhodanobacteraceae</taxon>
        <taxon>Dyella</taxon>
    </lineage>
</organism>
<accession>A0A075K7P4</accession>
<dbReference type="AlphaFoldDB" id="A0A075K7P4"/>
<proteinExistence type="predicted"/>
<sequence>MRLLLNDEDDPVPIPIDDVIREAWALQYDRAHHGGGMDHFRERLAVCFANSLAACLDTDLQPPTAAQMQYATSIARELGVALPYEALRFRGTMSDFIDRFADALRAKRETYLRE</sequence>
<protein>
    <submittedName>
        <fullName evidence="1">Uncharacterized protein</fullName>
    </submittedName>
</protein>
<dbReference type="PATRIC" id="fig|1217721.7.peg.2721"/>
<gene>
    <name evidence="1" type="ORF">HY57_13200</name>
</gene>
<dbReference type="KEGG" id="dja:HY57_13200"/>
<evidence type="ECO:0000313" key="1">
    <source>
        <dbReference type="EMBL" id="AIF48148.1"/>
    </source>
</evidence>
<dbReference type="Proteomes" id="UP000027987">
    <property type="component" value="Chromosome"/>
</dbReference>
<dbReference type="STRING" id="1217721.HY57_13200"/>
<dbReference type="HOGENOM" id="CLU_170186_0_0_6"/>
<reference evidence="1 2" key="1">
    <citation type="submission" date="2014-07" db="EMBL/GenBank/DDBJ databases">
        <title>Complete Genome Sequence of Dyella japonica Strain A8 Isolated from Malaysian Tropical Soil.</title>
        <authorList>
            <person name="Hui R.K.H."/>
            <person name="Chen J.-W."/>
            <person name="Chan K.-G."/>
            <person name="Leung F.C.C."/>
        </authorList>
    </citation>
    <scope>NUCLEOTIDE SEQUENCE [LARGE SCALE GENOMIC DNA]</scope>
    <source>
        <strain evidence="1 2">A8</strain>
    </source>
</reference>
<keyword evidence="2" id="KW-1185">Reference proteome</keyword>